<comment type="caution">
    <text evidence="2">The sequence shown here is derived from an EMBL/GenBank/DDBJ whole genome shotgun (WGS) entry which is preliminary data.</text>
</comment>
<name>A0A392NRU8_9FABA</name>
<proteinExistence type="predicted"/>
<evidence type="ECO:0000256" key="1">
    <source>
        <dbReference type="SAM" id="MobiDB-lite"/>
    </source>
</evidence>
<reference evidence="2 3" key="1">
    <citation type="journal article" date="2018" name="Front. Plant Sci.">
        <title>Red Clover (Trifolium pratense) and Zigzag Clover (T. medium) - A Picture of Genomic Similarities and Differences.</title>
        <authorList>
            <person name="Dluhosova J."/>
            <person name="Istvanek J."/>
            <person name="Nedelnik J."/>
            <person name="Repkova J."/>
        </authorList>
    </citation>
    <scope>NUCLEOTIDE SEQUENCE [LARGE SCALE GENOMIC DNA]</scope>
    <source>
        <strain evidence="3">cv. 10/8</strain>
        <tissue evidence="2">Leaf</tissue>
    </source>
</reference>
<feature type="non-terminal residue" evidence="2">
    <location>
        <position position="1"/>
    </location>
</feature>
<dbReference type="EMBL" id="LXQA010049552">
    <property type="protein sequence ID" value="MCI02577.1"/>
    <property type="molecule type" value="Genomic_DNA"/>
</dbReference>
<organism evidence="2 3">
    <name type="scientific">Trifolium medium</name>
    <dbReference type="NCBI Taxonomy" id="97028"/>
    <lineage>
        <taxon>Eukaryota</taxon>
        <taxon>Viridiplantae</taxon>
        <taxon>Streptophyta</taxon>
        <taxon>Embryophyta</taxon>
        <taxon>Tracheophyta</taxon>
        <taxon>Spermatophyta</taxon>
        <taxon>Magnoliopsida</taxon>
        <taxon>eudicotyledons</taxon>
        <taxon>Gunneridae</taxon>
        <taxon>Pentapetalae</taxon>
        <taxon>rosids</taxon>
        <taxon>fabids</taxon>
        <taxon>Fabales</taxon>
        <taxon>Fabaceae</taxon>
        <taxon>Papilionoideae</taxon>
        <taxon>50 kb inversion clade</taxon>
        <taxon>NPAAA clade</taxon>
        <taxon>Hologalegina</taxon>
        <taxon>IRL clade</taxon>
        <taxon>Trifolieae</taxon>
        <taxon>Trifolium</taxon>
    </lineage>
</organism>
<feature type="region of interest" description="Disordered" evidence="1">
    <location>
        <begin position="1"/>
        <end position="67"/>
    </location>
</feature>
<evidence type="ECO:0000313" key="2">
    <source>
        <dbReference type="EMBL" id="MCI02577.1"/>
    </source>
</evidence>
<feature type="compositionally biased region" description="Basic and acidic residues" evidence="1">
    <location>
        <begin position="49"/>
        <end position="59"/>
    </location>
</feature>
<evidence type="ECO:0000313" key="3">
    <source>
        <dbReference type="Proteomes" id="UP000265520"/>
    </source>
</evidence>
<dbReference type="Proteomes" id="UP000265520">
    <property type="component" value="Unassembled WGS sequence"/>
</dbReference>
<protein>
    <submittedName>
        <fullName evidence="2">Uncharacterized protein</fullName>
    </submittedName>
</protein>
<keyword evidence="3" id="KW-1185">Reference proteome</keyword>
<feature type="compositionally biased region" description="Basic and acidic residues" evidence="1">
    <location>
        <begin position="28"/>
        <end position="37"/>
    </location>
</feature>
<accession>A0A392NRU8</accession>
<sequence length="82" mass="8944">ALARPRPARGLLSCRPDDGSSPALPFIKPEKQGKESEFDSQANPPFHRKSSERATDRARTLSPTKALIKMAVTKTGISQTLK</sequence>
<dbReference type="AlphaFoldDB" id="A0A392NRU8"/>